<dbReference type="AlphaFoldDB" id="A0A1R1PSQ5"/>
<comment type="caution">
    <text evidence="1">The sequence shown here is derived from an EMBL/GenBank/DDBJ whole genome shotgun (WGS) entry which is preliminary data.</text>
</comment>
<dbReference type="Proteomes" id="UP000188320">
    <property type="component" value="Unassembled WGS sequence"/>
</dbReference>
<name>A0A1R1PSQ5_ZANCU</name>
<protein>
    <submittedName>
        <fullName evidence="1">Uncharacterized protein</fullName>
    </submittedName>
</protein>
<sequence length="70" mass="8272">MPLMSLKCVDMITVMFNNPCMPYIPECIQRLSCSVLILSAQQEKRITSLEEARKRRWRLRELHSNDYVAN</sequence>
<evidence type="ECO:0000313" key="2">
    <source>
        <dbReference type="Proteomes" id="UP000188320"/>
    </source>
</evidence>
<proteinExistence type="predicted"/>
<organism evidence="1 2">
    <name type="scientific">Zancudomyces culisetae</name>
    <name type="common">Gut fungus</name>
    <name type="synonym">Smittium culisetae</name>
    <dbReference type="NCBI Taxonomy" id="1213189"/>
    <lineage>
        <taxon>Eukaryota</taxon>
        <taxon>Fungi</taxon>
        <taxon>Fungi incertae sedis</taxon>
        <taxon>Zoopagomycota</taxon>
        <taxon>Kickxellomycotina</taxon>
        <taxon>Harpellomycetes</taxon>
        <taxon>Harpellales</taxon>
        <taxon>Legeriomycetaceae</taxon>
        <taxon>Zancudomyces</taxon>
    </lineage>
</organism>
<gene>
    <name evidence="1" type="ORF">AX774_g2458</name>
</gene>
<dbReference type="EMBL" id="LSSK01000266">
    <property type="protein sequence ID" value="OMH84025.1"/>
    <property type="molecule type" value="Genomic_DNA"/>
</dbReference>
<evidence type="ECO:0000313" key="1">
    <source>
        <dbReference type="EMBL" id="OMH84025.1"/>
    </source>
</evidence>
<accession>A0A1R1PSQ5</accession>
<reference evidence="2" key="1">
    <citation type="submission" date="2017-01" db="EMBL/GenBank/DDBJ databases">
        <authorList>
            <person name="Wang Y."/>
            <person name="White M."/>
            <person name="Kvist S."/>
            <person name="Moncalvo J.-M."/>
        </authorList>
    </citation>
    <scope>NUCLEOTIDE SEQUENCE [LARGE SCALE GENOMIC DNA]</scope>
    <source>
        <strain evidence="2">COL-18-3</strain>
    </source>
</reference>
<keyword evidence="2" id="KW-1185">Reference proteome</keyword>